<keyword evidence="1" id="KW-0732">Signal</keyword>
<dbReference type="PANTHER" id="PTHR38013:SF1">
    <property type="entry name" value="GLYCOPROTEIN_POLYSACCHARIDE METABOLISM"/>
    <property type="match status" value="1"/>
</dbReference>
<dbReference type="OrthoDB" id="10013825at2759"/>
<protein>
    <submittedName>
        <fullName evidence="2">Lipoprotein</fullName>
    </submittedName>
</protein>
<name>A0A9P3H7R0_9FUNG</name>
<sequence>MPNRFSSLFSLFTFTFFVLYTSAQSIMTNHHHHSHSHFITGKIFPGPGRSIEYPRIGSNSRLTIQLLDVSLMDAPSITLGEQVIVTGARQTLDFPIAFKIPYDASKVRKNSHQSLSVSARVVEIPDHASAEEELTWITTTRYPVLTNGHPSDNVEIQLERVYAPEENPVPTGTEETRTSALTGRIVRGKAEAGAKIGPKSMVKVQLSDTSLMDVAAVVMGEQWIETGEEGLELPIEFKVMYDPSVIEDFRTYSVSVRVETLEGNDLTWISTSSHRVLSRDSPRDGVEVDIDQL</sequence>
<keyword evidence="2" id="KW-0449">Lipoprotein</keyword>
<proteinExistence type="predicted"/>
<evidence type="ECO:0000313" key="3">
    <source>
        <dbReference type="Proteomes" id="UP000827284"/>
    </source>
</evidence>
<dbReference type="EMBL" id="BQFW01000005">
    <property type="protein sequence ID" value="GJJ71676.1"/>
    <property type="molecule type" value="Genomic_DNA"/>
</dbReference>
<dbReference type="InterPro" id="IPR053196">
    <property type="entry name" value="Lipoprotein_YbaY-like"/>
</dbReference>
<keyword evidence="3" id="KW-1185">Reference proteome</keyword>
<dbReference type="AlphaFoldDB" id="A0A9P3H7R0"/>
<gene>
    <name evidence="2" type="ORF">EMPS_04026</name>
</gene>
<dbReference type="Pfam" id="PF09619">
    <property type="entry name" value="YscW"/>
    <property type="match status" value="2"/>
</dbReference>
<dbReference type="Proteomes" id="UP000827284">
    <property type="component" value="Unassembled WGS sequence"/>
</dbReference>
<reference evidence="2" key="2">
    <citation type="journal article" date="2022" name="Microbiol. Resour. Announc.">
        <title>Whole-Genome Sequence of Entomortierella parvispora E1425, a Mucoromycotan Fungus Associated with Burkholderiaceae-Related Endosymbiotic Bacteria.</title>
        <authorList>
            <person name="Herlambang A."/>
            <person name="Guo Y."/>
            <person name="Takashima Y."/>
            <person name="Narisawa K."/>
            <person name="Ohta H."/>
            <person name="Nishizawa T."/>
        </authorList>
    </citation>
    <scope>NUCLEOTIDE SEQUENCE</scope>
    <source>
        <strain evidence="2">E1425</strain>
    </source>
</reference>
<feature type="signal peptide" evidence="1">
    <location>
        <begin position="1"/>
        <end position="23"/>
    </location>
</feature>
<evidence type="ECO:0000256" key="1">
    <source>
        <dbReference type="SAM" id="SignalP"/>
    </source>
</evidence>
<comment type="caution">
    <text evidence="2">The sequence shown here is derived from an EMBL/GenBank/DDBJ whole genome shotgun (WGS) entry which is preliminary data.</text>
</comment>
<feature type="chain" id="PRO_5040331270" evidence="1">
    <location>
        <begin position="24"/>
        <end position="293"/>
    </location>
</feature>
<dbReference type="PANTHER" id="PTHR38013">
    <property type="entry name" value="GLYCOPROTEIN/POLYSACCHARIDE METABOLISM"/>
    <property type="match status" value="1"/>
</dbReference>
<organism evidence="2 3">
    <name type="scientific">Entomortierella parvispora</name>
    <dbReference type="NCBI Taxonomy" id="205924"/>
    <lineage>
        <taxon>Eukaryota</taxon>
        <taxon>Fungi</taxon>
        <taxon>Fungi incertae sedis</taxon>
        <taxon>Mucoromycota</taxon>
        <taxon>Mortierellomycotina</taxon>
        <taxon>Mortierellomycetes</taxon>
        <taxon>Mortierellales</taxon>
        <taxon>Mortierellaceae</taxon>
        <taxon>Entomortierella</taxon>
    </lineage>
</organism>
<reference evidence="2" key="1">
    <citation type="submission" date="2021-11" db="EMBL/GenBank/DDBJ databases">
        <authorList>
            <person name="Herlambang A."/>
            <person name="Guo Y."/>
            <person name="Takashima Y."/>
            <person name="Nishizawa T."/>
        </authorList>
    </citation>
    <scope>NUCLEOTIDE SEQUENCE</scope>
    <source>
        <strain evidence="2">E1425</strain>
    </source>
</reference>
<dbReference type="InterPro" id="IPR039366">
    <property type="entry name" value="Pilotin"/>
</dbReference>
<evidence type="ECO:0000313" key="2">
    <source>
        <dbReference type="EMBL" id="GJJ71676.1"/>
    </source>
</evidence>
<accession>A0A9P3H7R0</accession>